<organism evidence="1">
    <name type="scientific">bioreactor metagenome</name>
    <dbReference type="NCBI Taxonomy" id="1076179"/>
    <lineage>
        <taxon>unclassified sequences</taxon>
        <taxon>metagenomes</taxon>
        <taxon>ecological metagenomes</taxon>
    </lineage>
</organism>
<comment type="caution">
    <text evidence="1">The sequence shown here is derived from an EMBL/GenBank/DDBJ whole genome shotgun (WGS) entry which is preliminary data.</text>
</comment>
<gene>
    <name evidence="1" type="ORF">SDC9_153933</name>
</gene>
<sequence>MIFAACRHRPDFHRHAEEPLPQIKLVRTLVEQYAAAFAPPGRPPVAGVVIVLAAEPVGDDPADSPDGAEFPGIDQLFELPVHGRGPEIEHGRFDRRRILLRRAQQSLCLGLVDRNRFFHDQMLARRHGADRQVDVTVMRRGDNHRVNRSFAEKAFRIVEGPAIRRQTGRNPLQRRGADIADCGQFGQVDFFDEFNVGRTHVADSDDAETHPIHKFRPLG</sequence>
<name>A0A645EXP7_9ZZZZ</name>
<dbReference type="AlphaFoldDB" id="A0A645EXP7"/>
<proteinExistence type="predicted"/>
<evidence type="ECO:0000313" key="1">
    <source>
        <dbReference type="EMBL" id="MPN06677.1"/>
    </source>
</evidence>
<dbReference type="EMBL" id="VSSQ01052604">
    <property type="protein sequence ID" value="MPN06677.1"/>
    <property type="molecule type" value="Genomic_DNA"/>
</dbReference>
<protein>
    <submittedName>
        <fullName evidence="1">Uncharacterized protein</fullName>
    </submittedName>
</protein>
<reference evidence="1" key="1">
    <citation type="submission" date="2019-08" db="EMBL/GenBank/DDBJ databases">
        <authorList>
            <person name="Kucharzyk K."/>
            <person name="Murdoch R.W."/>
            <person name="Higgins S."/>
            <person name="Loffler F."/>
        </authorList>
    </citation>
    <scope>NUCLEOTIDE SEQUENCE</scope>
</reference>
<accession>A0A645EXP7</accession>